<dbReference type="SUPFAM" id="SSF64153">
    <property type="entry name" value="YjeF N-terminal domain-like"/>
    <property type="match status" value="1"/>
</dbReference>
<dbReference type="PROSITE" id="PS51385">
    <property type="entry name" value="YJEF_N"/>
    <property type="match status" value="1"/>
</dbReference>
<dbReference type="GO" id="GO:0005739">
    <property type="term" value="C:mitochondrion"/>
    <property type="evidence" value="ECO:0007669"/>
    <property type="project" value="TreeGrafter"/>
</dbReference>
<reference evidence="3" key="2">
    <citation type="submission" date="2025-09" db="UniProtKB">
        <authorList>
            <consortium name="Ensembl"/>
        </authorList>
    </citation>
    <scope>IDENTIFICATION</scope>
</reference>
<feature type="domain" description="YjeF N-terminal" evidence="2">
    <location>
        <begin position="82"/>
        <end position="292"/>
    </location>
</feature>
<sequence length="305" mass="33286">MSERRGGGACVCVCARALASSVWCSTLYLTNLAKLVAALISDASKEQIPGQSVDNLALGTENMAGVACTDTATVKYISQEEARAIDQELYDDYGFSQEQLVELMGLACAHAIAKVYPVSSLPRKQRTVLVACGPGKNGACGLVCARHLKMFEFEPSIYYPKRPCRPLCQALTTQCEKLDIPFLSYLPMEVQLINDAYFFVVDAIFGSGFTGQVLEPFVNVINTLQQLRTPIISIDIPSGWPVDNFPVDGLSPTVLVSLGAPKVCSQHFSGKYHFVAGRYLPPDILRKYELNLPDYPNVDCVVSVL</sequence>
<dbReference type="GeneTree" id="ENSGT00390000007227"/>
<dbReference type="AlphaFoldDB" id="A0A8C4RA43"/>
<name>A0A8C4RA43_EPTBU</name>
<dbReference type="Pfam" id="PF03853">
    <property type="entry name" value="YjeF_N"/>
    <property type="match status" value="1"/>
</dbReference>
<dbReference type="Proteomes" id="UP000694388">
    <property type="component" value="Unplaced"/>
</dbReference>
<evidence type="ECO:0000259" key="2">
    <source>
        <dbReference type="PROSITE" id="PS51385"/>
    </source>
</evidence>
<dbReference type="InterPro" id="IPR032976">
    <property type="entry name" value="YJEFN_prot_NAXE-like"/>
</dbReference>
<dbReference type="GO" id="GO:0052856">
    <property type="term" value="F:NAD(P)HX epimerase activity"/>
    <property type="evidence" value="ECO:0007669"/>
    <property type="project" value="TreeGrafter"/>
</dbReference>
<evidence type="ECO:0000313" key="3">
    <source>
        <dbReference type="Ensembl" id="ENSEBUP00000027650.1"/>
    </source>
</evidence>
<keyword evidence="4" id="KW-1185">Reference proteome</keyword>
<reference evidence="3" key="1">
    <citation type="submission" date="2025-08" db="UniProtKB">
        <authorList>
            <consortium name="Ensembl"/>
        </authorList>
    </citation>
    <scope>IDENTIFICATION</scope>
</reference>
<dbReference type="Ensembl" id="ENSEBUT00000028226.1">
    <property type="protein sequence ID" value="ENSEBUP00000027650.1"/>
    <property type="gene ID" value="ENSEBUG00000016930.1"/>
</dbReference>
<dbReference type="PANTHER" id="PTHR13232">
    <property type="entry name" value="NAD(P)H-HYDRATE EPIMERASE"/>
    <property type="match status" value="1"/>
</dbReference>
<accession>A0A8C4RA43</accession>
<evidence type="ECO:0000313" key="4">
    <source>
        <dbReference type="Proteomes" id="UP000694388"/>
    </source>
</evidence>
<dbReference type="FunFam" id="3.40.50.10260:FF:000004">
    <property type="entry name" value="yjeF N-terminal domain-containing protein 3"/>
    <property type="match status" value="1"/>
</dbReference>
<organism evidence="3 4">
    <name type="scientific">Eptatretus burgeri</name>
    <name type="common">Inshore hagfish</name>
    <dbReference type="NCBI Taxonomy" id="7764"/>
    <lineage>
        <taxon>Eukaryota</taxon>
        <taxon>Metazoa</taxon>
        <taxon>Chordata</taxon>
        <taxon>Craniata</taxon>
        <taxon>Vertebrata</taxon>
        <taxon>Cyclostomata</taxon>
        <taxon>Myxini</taxon>
        <taxon>Myxiniformes</taxon>
        <taxon>Myxinidae</taxon>
        <taxon>Eptatretinae</taxon>
        <taxon>Eptatretus</taxon>
    </lineage>
</organism>
<dbReference type="InterPro" id="IPR036652">
    <property type="entry name" value="YjeF_N_dom_sf"/>
</dbReference>
<protein>
    <recommendedName>
        <fullName evidence="1">ApoA-I-binding protein 2</fullName>
    </recommendedName>
</protein>
<dbReference type="NCBIfam" id="TIGR00197">
    <property type="entry name" value="yjeF_nterm"/>
    <property type="match status" value="1"/>
</dbReference>
<evidence type="ECO:0000256" key="1">
    <source>
        <dbReference type="ARBA" id="ARBA00082994"/>
    </source>
</evidence>
<dbReference type="Gene3D" id="3.40.50.10260">
    <property type="entry name" value="YjeF N-terminal domain"/>
    <property type="match status" value="1"/>
</dbReference>
<dbReference type="PANTHER" id="PTHR13232:SF12">
    <property type="entry name" value="YJEF N-TERMINAL DOMAIN-CONTAINING PROTEIN 3"/>
    <property type="match status" value="1"/>
</dbReference>
<dbReference type="InterPro" id="IPR004443">
    <property type="entry name" value="YjeF_N_dom"/>
</dbReference>
<proteinExistence type="predicted"/>